<evidence type="ECO:0000313" key="1">
    <source>
        <dbReference type="EMBL" id="AEX61140.1"/>
    </source>
</evidence>
<organism evidence="1">
    <name type="scientific">Megavirus courdo7</name>
    <dbReference type="NCBI Taxonomy" id="1128135"/>
    <lineage>
        <taxon>Viruses</taxon>
        <taxon>Varidnaviria</taxon>
        <taxon>Bamfordvirae</taxon>
        <taxon>Nucleocytoviricota</taxon>
        <taxon>Megaviricetes</taxon>
        <taxon>Imitervirales</taxon>
        <taxon>Mimiviridae</taxon>
        <taxon>Megamimivirinae</taxon>
        <taxon>Megavirus</taxon>
    </lineage>
</organism>
<accession>H2E9R7</accession>
<dbReference type="EMBL" id="JN885990">
    <property type="protein sequence ID" value="AEX61140.1"/>
    <property type="molecule type" value="Genomic_DNA"/>
</dbReference>
<reference evidence="1" key="1">
    <citation type="submission" date="2011-10" db="EMBL/GenBank/DDBJ databases">
        <title>Provirophages and transpovirons: unique mobilome of giant viruses.</title>
        <authorList>
            <person name="Desnues C."/>
            <person name="LaScola B."/>
            <person name="Yutin N."/>
            <person name="Fournous G."/>
            <person name="Koonin E."/>
            <person name="Raoult D."/>
        </authorList>
    </citation>
    <scope>NUCLEOTIDE SEQUENCE</scope>
    <source>
        <strain evidence="1">Mv13-c7</strain>
    </source>
</reference>
<sequence>MIIISNKMYKPFKDPDNQIKY</sequence>
<protein>
    <submittedName>
        <fullName evidence="1">Uncharacterized protein</fullName>
    </submittedName>
</protein>
<proteinExistence type="predicted"/>
<name>H2E9R7_9VIRU</name>
<gene>
    <name evidence="1" type="ORF">c7_L74</name>
</gene>